<accession>A0ACB6QHF0</accession>
<sequence length="562" mass="63653">MDNLDMIIIGAGVYGIQAARTYLEFHPSHNIAILEADSCPGGVWSANRMYDAFWTQSPLEMWEYSDQPLKDVELKDTHHMYFQARHFTVYLDGYLKSHVYGGKTLTDRIVLNTKVERLWKENGVWHAQTSSGKSYIAPKVIDASGLTSIPNIPQIPGANTFKGKMIHHKDFGRSDIWTCKTCVVVGGAKSAADVAYAYAKAGLEVHWVIRKSGNGPAAYFPADSPVSYYQNSNEAFHHRMMASMSASIFTPESWWTRFLQQTAIGRACVKFVWGYLQRELYSRAKYDRKDGQENGFMNLKPDTGLFWQNDSSGVNQRADFFDTIAKKVKVYRQDIECIDIHNVHLANGTTIDADAIVFATGWKDSPLYIDPHTAYYLGLATPKSAEDLKEASKWATLETSADAEILKRYPILSNPPPCHKRSFTETPFRLYKSILPIHDRSIVFLGRMVLANHTYNAEVQSLFAIAALDNTLNLPSEADMEEEVASVRAWQKRRYPARGEAGNWFWYDIVPYTDAVLKQLGLESHRMKGVSDFFRPAVAKNLEGLVEEYRKKTGGSEDRKTR</sequence>
<name>A0ACB6QHF0_9PLEO</name>
<gene>
    <name evidence="1" type="ORF">BDR25DRAFT_336524</name>
</gene>
<organism evidence="1 2">
    <name type="scientific">Lindgomyces ingoldianus</name>
    <dbReference type="NCBI Taxonomy" id="673940"/>
    <lineage>
        <taxon>Eukaryota</taxon>
        <taxon>Fungi</taxon>
        <taxon>Dikarya</taxon>
        <taxon>Ascomycota</taxon>
        <taxon>Pezizomycotina</taxon>
        <taxon>Dothideomycetes</taxon>
        <taxon>Pleosporomycetidae</taxon>
        <taxon>Pleosporales</taxon>
        <taxon>Lindgomycetaceae</taxon>
        <taxon>Lindgomyces</taxon>
    </lineage>
</organism>
<keyword evidence="2" id="KW-1185">Reference proteome</keyword>
<proteinExistence type="predicted"/>
<protein>
    <submittedName>
        <fullName evidence="1">Flavin-binding monooxygenase-like protein-like protein</fullName>
    </submittedName>
</protein>
<evidence type="ECO:0000313" key="2">
    <source>
        <dbReference type="Proteomes" id="UP000799755"/>
    </source>
</evidence>
<dbReference type="EMBL" id="MU003525">
    <property type="protein sequence ID" value="KAF2466351.1"/>
    <property type="molecule type" value="Genomic_DNA"/>
</dbReference>
<evidence type="ECO:0000313" key="1">
    <source>
        <dbReference type="EMBL" id="KAF2466351.1"/>
    </source>
</evidence>
<dbReference type="Proteomes" id="UP000799755">
    <property type="component" value="Unassembled WGS sequence"/>
</dbReference>
<reference evidence="1" key="1">
    <citation type="journal article" date="2020" name="Stud. Mycol.">
        <title>101 Dothideomycetes genomes: a test case for predicting lifestyles and emergence of pathogens.</title>
        <authorList>
            <person name="Haridas S."/>
            <person name="Albert R."/>
            <person name="Binder M."/>
            <person name="Bloem J."/>
            <person name="Labutti K."/>
            <person name="Salamov A."/>
            <person name="Andreopoulos B."/>
            <person name="Baker S."/>
            <person name="Barry K."/>
            <person name="Bills G."/>
            <person name="Bluhm B."/>
            <person name="Cannon C."/>
            <person name="Castanera R."/>
            <person name="Culley D."/>
            <person name="Daum C."/>
            <person name="Ezra D."/>
            <person name="Gonzalez J."/>
            <person name="Henrissat B."/>
            <person name="Kuo A."/>
            <person name="Liang C."/>
            <person name="Lipzen A."/>
            <person name="Lutzoni F."/>
            <person name="Magnuson J."/>
            <person name="Mondo S."/>
            <person name="Nolan M."/>
            <person name="Ohm R."/>
            <person name="Pangilinan J."/>
            <person name="Park H.-J."/>
            <person name="Ramirez L."/>
            <person name="Alfaro M."/>
            <person name="Sun H."/>
            <person name="Tritt A."/>
            <person name="Yoshinaga Y."/>
            <person name="Zwiers L.-H."/>
            <person name="Turgeon B."/>
            <person name="Goodwin S."/>
            <person name="Spatafora J."/>
            <person name="Crous P."/>
            <person name="Grigoriev I."/>
        </authorList>
    </citation>
    <scope>NUCLEOTIDE SEQUENCE</scope>
    <source>
        <strain evidence="1">ATCC 200398</strain>
    </source>
</reference>
<comment type="caution">
    <text evidence="1">The sequence shown here is derived from an EMBL/GenBank/DDBJ whole genome shotgun (WGS) entry which is preliminary data.</text>
</comment>